<keyword evidence="2" id="KW-0472">Membrane</keyword>
<reference evidence="3" key="1">
    <citation type="submission" date="2020-05" db="EMBL/GenBank/DDBJ databases">
        <authorList>
            <person name="Chiriac C."/>
            <person name="Salcher M."/>
            <person name="Ghai R."/>
            <person name="Kavagutti S V."/>
        </authorList>
    </citation>
    <scope>NUCLEOTIDE SEQUENCE</scope>
</reference>
<evidence type="ECO:0000256" key="1">
    <source>
        <dbReference type="SAM" id="MobiDB-lite"/>
    </source>
</evidence>
<evidence type="ECO:0000313" key="3">
    <source>
        <dbReference type="EMBL" id="CAB4907601.1"/>
    </source>
</evidence>
<feature type="compositionally biased region" description="Basic and acidic residues" evidence="1">
    <location>
        <begin position="8"/>
        <end position="17"/>
    </location>
</feature>
<keyword evidence="2" id="KW-0812">Transmembrane</keyword>
<feature type="region of interest" description="Disordered" evidence="1">
    <location>
        <begin position="1"/>
        <end position="49"/>
    </location>
</feature>
<feature type="region of interest" description="Disordered" evidence="1">
    <location>
        <begin position="440"/>
        <end position="471"/>
    </location>
</feature>
<organism evidence="3">
    <name type="scientific">freshwater metagenome</name>
    <dbReference type="NCBI Taxonomy" id="449393"/>
    <lineage>
        <taxon>unclassified sequences</taxon>
        <taxon>metagenomes</taxon>
        <taxon>ecological metagenomes</taxon>
    </lineage>
</organism>
<feature type="transmembrane region" description="Helical" evidence="2">
    <location>
        <begin position="295"/>
        <end position="315"/>
    </location>
</feature>
<feature type="compositionally biased region" description="Basic and acidic residues" evidence="1">
    <location>
        <begin position="442"/>
        <end position="453"/>
    </location>
</feature>
<gene>
    <name evidence="3" type="ORF">UFOPK3564_01001</name>
</gene>
<feature type="transmembrane region" description="Helical" evidence="2">
    <location>
        <begin position="169"/>
        <end position="187"/>
    </location>
</feature>
<name>A0A6J7GGW7_9ZZZZ</name>
<proteinExistence type="predicted"/>
<sequence>MSGPESGASRDDRHPDAAEGTGGVDEIAADGTGGARPATDPGAPPAARDPYGTGMEWAVLVLGVLGAVAVWALWPSAGNYDTVLDLVWAREFLDGGRPGFEGYAASTPHPLWVALGVPVVALLGDDGDRAMVLVSSLSIAVLAAATVRLGRIAGEAVAPPALAVRTGRATGAVAGLLLLSSFAFGLLAAKGYLDVPFLALVAWAGAWALRHPRAWRGPAVLLLLAGLLRPEAWVLAGVHWLWCTLRGRWTAAGPASPAERRAATPTSATGSGSADRPGPGDASGRTRPRRLPGRATHLLLVLAAPVLWAAMDLWVTGNPLHSLTATSQLADDLGRDRGLAKAPRLLLSQLVDQARPPVFVAGLAGLAVLLLAGRIGLRPAPRPVRTVLVTLLAAGVLTFLAAGVGGLSLIPRYLSVPVVALTVLAALAATGWLALPAGRGPRGADGRAARDDGADGAGPSSGAPAGPSRRVPTIAGVPVRTAWAGVVLAGAVLGVGAYLTVKRDSVTSIRSELRFLADARTDVRALIDDPAVRRGARCGPISLPTYRLVPEIRLQLDASSRRVLTRSDPRARRLGAFDRGVAIVVDEDALDGKWRQRYGQADGVPRSTKPAPPGFLRVARSGAFTAWVRCR</sequence>
<feature type="transmembrane region" description="Helical" evidence="2">
    <location>
        <begin position="221"/>
        <end position="242"/>
    </location>
</feature>
<feature type="transmembrane region" description="Helical" evidence="2">
    <location>
        <begin position="416"/>
        <end position="435"/>
    </location>
</feature>
<feature type="transmembrane region" description="Helical" evidence="2">
    <location>
        <begin position="482"/>
        <end position="501"/>
    </location>
</feature>
<dbReference type="AlphaFoldDB" id="A0A6J7GGW7"/>
<feature type="transmembrane region" description="Helical" evidence="2">
    <location>
        <begin position="389"/>
        <end position="410"/>
    </location>
</feature>
<keyword evidence="2" id="KW-1133">Transmembrane helix</keyword>
<dbReference type="EMBL" id="CAFBMK010000041">
    <property type="protein sequence ID" value="CAB4907601.1"/>
    <property type="molecule type" value="Genomic_DNA"/>
</dbReference>
<feature type="transmembrane region" description="Helical" evidence="2">
    <location>
        <begin position="130"/>
        <end position="149"/>
    </location>
</feature>
<feature type="region of interest" description="Disordered" evidence="1">
    <location>
        <begin position="254"/>
        <end position="290"/>
    </location>
</feature>
<feature type="transmembrane region" description="Helical" evidence="2">
    <location>
        <begin position="358"/>
        <end position="377"/>
    </location>
</feature>
<feature type="compositionally biased region" description="Low complexity" evidence="1">
    <location>
        <begin position="457"/>
        <end position="470"/>
    </location>
</feature>
<feature type="transmembrane region" description="Helical" evidence="2">
    <location>
        <begin position="57"/>
        <end position="74"/>
    </location>
</feature>
<protein>
    <submittedName>
        <fullName evidence="3">Unannotated protein</fullName>
    </submittedName>
</protein>
<accession>A0A6J7GGW7</accession>
<evidence type="ECO:0000256" key="2">
    <source>
        <dbReference type="SAM" id="Phobius"/>
    </source>
</evidence>